<keyword evidence="8" id="KW-1185">Reference proteome</keyword>
<accession>A0A941HPV0</accession>
<gene>
    <name evidence="7" type="ORF">KCG48_00295</name>
</gene>
<dbReference type="Proteomes" id="UP000675379">
    <property type="component" value="Unassembled WGS sequence"/>
</dbReference>
<dbReference type="InterPro" id="IPR010343">
    <property type="entry name" value="ArAE_1"/>
</dbReference>
<dbReference type="GO" id="GO:0005886">
    <property type="term" value="C:plasma membrane"/>
    <property type="evidence" value="ECO:0007669"/>
    <property type="project" value="UniProtKB-SubCell"/>
</dbReference>
<proteinExistence type="predicted"/>
<evidence type="ECO:0000256" key="1">
    <source>
        <dbReference type="ARBA" id="ARBA00004651"/>
    </source>
</evidence>
<comment type="subcellular location">
    <subcellularLocation>
        <location evidence="1">Cell membrane</location>
        <topology evidence="1">Multi-pass membrane protein</topology>
    </subcellularLocation>
</comment>
<feature type="transmembrane region" description="Helical" evidence="6">
    <location>
        <begin position="104"/>
        <end position="124"/>
    </location>
</feature>
<dbReference type="EMBL" id="JAGSCS010000001">
    <property type="protein sequence ID" value="MBR0574768.1"/>
    <property type="molecule type" value="Genomic_DNA"/>
</dbReference>
<dbReference type="AlphaFoldDB" id="A0A941HPV0"/>
<evidence type="ECO:0000256" key="4">
    <source>
        <dbReference type="ARBA" id="ARBA00022989"/>
    </source>
</evidence>
<organism evidence="7 8">
    <name type="scientific">Proteiniclasticum sediminis</name>
    <dbReference type="NCBI Taxonomy" id="2804028"/>
    <lineage>
        <taxon>Bacteria</taxon>
        <taxon>Bacillati</taxon>
        <taxon>Bacillota</taxon>
        <taxon>Clostridia</taxon>
        <taxon>Eubacteriales</taxon>
        <taxon>Clostridiaceae</taxon>
        <taxon>Proteiniclasticum</taxon>
    </lineage>
</organism>
<dbReference type="RefSeq" id="WP_211799291.1">
    <property type="nucleotide sequence ID" value="NZ_JAGSCS010000001.1"/>
</dbReference>
<reference evidence="7" key="1">
    <citation type="submission" date="2021-04" db="EMBL/GenBank/DDBJ databases">
        <title>Proteiniclasticum sedimins sp. nov., an obligate anaerobic bacterium isolated from anaerobic sludge.</title>
        <authorList>
            <person name="Liu J."/>
        </authorList>
    </citation>
    <scope>NUCLEOTIDE SEQUENCE</scope>
    <source>
        <strain evidence="7">BAD-10</strain>
    </source>
</reference>
<keyword evidence="5 6" id="KW-0472">Membrane</keyword>
<evidence type="ECO:0000256" key="6">
    <source>
        <dbReference type="SAM" id="Phobius"/>
    </source>
</evidence>
<dbReference type="Pfam" id="PF06081">
    <property type="entry name" value="ArAE_1"/>
    <property type="match status" value="1"/>
</dbReference>
<feature type="transmembrane region" description="Helical" evidence="6">
    <location>
        <begin position="130"/>
        <end position="147"/>
    </location>
</feature>
<sequence length="300" mass="33517">MKNPLIGMRTVKTALVVILAYAVSLLLNQEPSFALIYAAVICIETSVVTSFNTGFNRVLGTVVGGVIGLIVSYIPLYGGFTMALGIAITIIFCNLLHIKKATGIAITLVIIIVTGSDSVAPGVYAMHRTLDTVIGIVLATMVNLLVFPPDPMKRVRESFHQFTHSAKQVVGDMMEFNLSEGLSDLGKRLDDLKEKFDNMNTEIPVLKRYEQEEYDYVVQMLEASERVYIYAEAIALTDPDVKMTRDNHLKLTKLLARDIQRTEFVDLEQSTREDMIFNYTLAKLISALEKVLKESPRFKE</sequence>
<dbReference type="PANTHER" id="PTHR30509:SF9">
    <property type="entry name" value="MULTIDRUG RESISTANCE PROTEIN MDTO"/>
    <property type="match status" value="1"/>
</dbReference>
<protein>
    <submittedName>
        <fullName evidence="7">Aromatic acid exporter family protein</fullName>
    </submittedName>
</protein>
<keyword evidence="2" id="KW-1003">Cell membrane</keyword>
<feature type="transmembrane region" description="Helical" evidence="6">
    <location>
        <begin position="62"/>
        <end position="92"/>
    </location>
</feature>
<keyword evidence="3 6" id="KW-0812">Transmembrane</keyword>
<keyword evidence="4 6" id="KW-1133">Transmembrane helix</keyword>
<evidence type="ECO:0000256" key="5">
    <source>
        <dbReference type="ARBA" id="ARBA00023136"/>
    </source>
</evidence>
<comment type="caution">
    <text evidence="7">The sequence shown here is derived from an EMBL/GenBank/DDBJ whole genome shotgun (WGS) entry which is preliminary data.</text>
</comment>
<dbReference type="PANTHER" id="PTHR30509">
    <property type="entry name" value="P-HYDROXYBENZOIC ACID EFFLUX PUMP SUBUNIT-RELATED"/>
    <property type="match status" value="1"/>
</dbReference>
<evidence type="ECO:0000313" key="7">
    <source>
        <dbReference type="EMBL" id="MBR0574768.1"/>
    </source>
</evidence>
<evidence type="ECO:0000313" key="8">
    <source>
        <dbReference type="Proteomes" id="UP000675379"/>
    </source>
</evidence>
<evidence type="ECO:0000256" key="3">
    <source>
        <dbReference type="ARBA" id="ARBA00022692"/>
    </source>
</evidence>
<name>A0A941HPV0_9CLOT</name>
<evidence type="ECO:0000256" key="2">
    <source>
        <dbReference type="ARBA" id="ARBA00022475"/>
    </source>
</evidence>